<protein>
    <submittedName>
        <fullName evidence="2">Uncharacterized protein</fullName>
    </submittedName>
</protein>
<keyword evidence="3" id="KW-1185">Reference proteome</keyword>
<organism evidence="2 3">
    <name type="scientific">Rhizosphaericola mali</name>
    <dbReference type="NCBI Taxonomy" id="2545455"/>
    <lineage>
        <taxon>Bacteria</taxon>
        <taxon>Pseudomonadati</taxon>
        <taxon>Bacteroidota</taxon>
        <taxon>Chitinophagia</taxon>
        <taxon>Chitinophagales</taxon>
        <taxon>Chitinophagaceae</taxon>
        <taxon>Rhizosphaericola</taxon>
    </lineage>
</organism>
<keyword evidence="1" id="KW-0812">Transmembrane</keyword>
<dbReference type="KEGG" id="arac:E0W69_009520"/>
<proteinExistence type="predicted"/>
<evidence type="ECO:0000256" key="1">
    <source>
        <dbReference type="SAM" id="Phobius"/>
    </source>
</evidence>
<evidence type="ECO:0000313" key="3">
    <source>
        <dbReference type="Proteomes" id="UP000292424"/>
    </source>
</evidence>
<reference evidence="2 3" key="1">
    <citation type="submission" date="2019-09" db="EMBL/GenBank/DDBJ databases">
        <title>Complete genome sequence of Arachidicoccus sp. B3-10 isolated from apple orchard soil.</title>
        <authorList>
            <person name="Kim H.S."/>
            <person name="Han K.-I."/>
            <person name="Suh M.K."/>
            <person name="Lee K.C."/>
            <person name="Eom M.K."/>
            <person name="Kim J.-S."/>
            <person name="Kang S.W."/>
            <person name="Sin Y."/>
            <person name="Lee J.-S."/>
        </authorList>
    </citation>
    <scope>NUCLEOTIDE SEQUENCE [LARGE SCALE GENOMIC DNA]</scope>
    <source>
        <strain evidence="2 3">B3-10</strain>
    </source>
</reference>
<name>A0A5P2FZB0_9BACT</name>
<sequence length="218" mass="25397">MEKKKINIALLILLAFIAMCVSIIILSIYNYKLNIQVNNRDKTILSYQKNSSKDTAIKYTVLHDSATLNGKNVSIQDLISVTNFLYKQSDTLEVYKEIMNDAIKEYGFKFNFINKKQSGYLSFVEYLHNDWKDSLESQKNSNIQLNKDFNKLNSDYRTLVDRYNNLINTCNSKLIELNKASDSFHIILKSYNRLLKESGRKYKIETDSIKSILSIEKE</sequence>
<evidence type="ECO:0000313" key="2">
    <source>
        <dbReference type="EMBL" id="QES88884.1"/>
    </source>
</evidence>
<dbReference type="RefSeq" id="WP_131329832.1">
    <property type="nucleotide sequence ID" value="NZ_CP044016.1"/>
</dbReference>
<keyword evidence="1" id="KW-1133">Transmembrane helix</keyword>
<dbReference type="EMBL" id="CP044016">
    <property type="protein sequence ID" value="QES88884.1"/>
    <property type="molecule type" value="Genomic_DNA"/>
</dbReference>
<dbReference type="Proteomes" id="UP000292424">
    <property type="component" value="Chromosome"/>
</dbReference>
<gene>
    <name evidence="2" type="ORF">E0W69_009520</name>
</gene>
<feature type="transmembrane region" description="Helical" evidence="1">
    <location>
        <begin position="7"/>
        <end position="29"/>
    </location>
</feature>
<keyword evidence="1" id="KW-0472">Membrane</keyword>
<dbReference type="AlphaFoldDB" id="A0A5P2FZB0"/>
<accession>A0A5P2FZB0</accession>